<feature type="transmembrane region" description="Helical" evidence="1">
    <location>
        <begin position="576"/>
        <end position="594"/>
    </location>
</feature>
<feature type="transmembrane region" description="Helical" evidence="1">
    <location>
        <begin position="775"/>
        <end position="796"/>
    </location>
</feature>
<feature type="chain" id="PRO_5045628864" description="Guanylate-binding protein N-terminal domain-containing protein" evidence="2">
    <location>
        <begin position="20"/>
        <end position="1340"/>
    </location>
</feature>
<feature type="signal peptide" evidence="2">
    <location>
        <begin position="1"/>
        <end position="19"/>
    </location>
</feature>
<name>A0ABP0SZT4_9DINO</name>
<protein>
    <recommendedName>
        <fullName evidence="3">Guanylate-binding protein N-terminal domain-containing protein</fullName>
    </recommendedName>
</protein>
<comment type="caution">
    <text evidence="4">The sequence shown here is derived from an EMBL/GenBank/DDBJ whole genome shotgun (WGS) entry which is preliminary data.</text>
</comment>
<dbReference type="Gene3D" id="3.40.50.300">
    <property type="entry name" value="P-loop containing nucleotide triphosphate hydrolases"/>
    <property type="match status" value="1"/>
</dbReference>
<feature type="transmembrane region" description="Helical" evidence="1">
    <location>
        <begin position="521"/>
        <end position="542"/>
    </location>
</feature>
<keyword evidence="1" id="KW-0812">Transmembrane</keyword>
<keyword evidence="1" id="KW-1133">Transmembrane helix</keyword>
<dbReference type="InterPro" id="IPR027417">
    <property type="entry name" value="P-loop_NTPase"/>
</dbReference>
<dbReference type="Proteomes" id="UP001642484">
    <property type="component" value="Unassembled WGS sequence"/>
</dbReference>
<evidence type="ECO:0000256" key="2">
    <source>
        <dbReference type="SAM" id="SignalP"/>
    </source>
</evidence>
<accession>A0ABP0SZT4</accession>
<dbReference type="EMBL" id="CAXAMN010028805">
    <property type="protein sequence ID" value="CAK9117719.1"/>
    <property type="molecule type" value="Genomic_DNA"/>
</dbReference>
<evidence type="ECO:0000313" key="5">
    <source>
        <dbReference type="Proteomes" id="UP001642484"/>
    </source>
</evidence>
<keyword evidence="5" id="KW-1185">Reference proteome</keyword>
<keyword evidence="1" id="KW-0472">Membrane</keyword>
<feature type="transmembrane region" description="Helical" evidence="1">
    <location>
        <begin position="493"/>
        <end position="514"/>
    </location>
</feature>
<feature type="domain" description="Guanylate-binding protein N-terminal" evidence="3">
    <location>
        <begin position="72"/>
        <end position="193"/>
    </location>
</feature>
<proteinExistence type="predicted"/>
<reference evidence="4 5" key="1">
    <citation type="submission" date="2024-02" db="EMBL/GenBank/DDBJ databases">
        <authorList>
            <person name="Chen Y."/>
            <person name="Shah S."/>
            <person name="Dougan E. K."/>
            <person name="Thang M."/>
            <person name="Chan C."/>
        </authorList>
    </citation>
    <scope>NUCLEOTIDE SEQUENCE [LARGE SCALE GENOMIC DNA]</scope>
</reference>
<gene>
    <name evidence="4" type="ORF">CCMP2556_LOCUS54978</name>
</gene>
<dbReference type="Pfam" id="PF02263">
    <property type="entry name" value="GBP"/>
    <property type="match status" value="1"/>
</dbReference>
<organism evidence="4 5">
    <name type="scientific">Durusdinium trenchii</name>
    <dbReference type="NCBI Taxonomy" id="1381693"/>
    <lineage>
        <taxon>Eukaryota</taxon>
        <taxon>Sar</taxon>
        <taxon>Alveolata</taxon>
        <taxon>Dinophyceae</taxon>
        <taxon>Suessiales</taxon>
        <taxon>Symbiodiniaceae</taxon>
        <taxon>Durusdinium</taxon>
    </lineage>
</organism>
<dbReference type="SUPFAM" id="SSF52540">
    <property type="entry name" value="P-loop containing nucleoside triphosphate hydrolases"/>
    <property type="match status" value="1"/>
</dbReference>
<sequence>MWLHGSLGWLLVLAWYVCAAPEPEHVAASFAGKTEPEPPVADHDEESAGVGACSQCPVRLLEVVNEEAPDAAQLQLNDAGLRYLESQRSPLFLIPALGVYRGGKSLLLNRLMQRQAPYAQSFGIGHGQETFTRGIEICAEALPNHGGTVVWMDTEGLFSSEDARSAYGPKIFSLALLFSSVVLLNNLKVLNQQFFVFFEEQQQVARILREGLRSEGMRSDLLLPENLPIVWVLQQPINFAASAEASRHQLDSFLTIQDKARERIKDSFKHLIHEVPTATHDARQWSKLDQVSDNQLLLEYVSATKDLRYILLTQLQTARPLQAPSVAAQLRMYVDLVQKDHFSISLAKEAFEDSHVAQLCESFGQNAQDLASGLPAVNLSLAMNMSEQLIQEQRDMIIRDFHLGDAFLRRLQQCLDRKRLELEDMNGELVLEEWQKDVHKVAESGRCFILSKLALELPRYRSKYGPVFSKPLEAKARDFALQVQRSRVAGCVLLRHFAVPVAPWFAWPIMALYIRQGVLSGILTMGVHGVVLAGIYSILQFMGRLPFYVDLDYQVLRQHPGLLEWVMRYPQIPWDLLSQICGILGWIRVAWILGSQMFRPVETRTIGQLSNLELKVNTLLERTEADVKEKIVTSALEAALSIDSNDPAAAALSLVKGLMVVSQVGSSDTHFAYLFEAEHRSLARATVKSFHFPDKDSQSRCAASCKKDSSKLLRLAISNEWDELIPAMVVTLEKLSGRKDVKDGVTSSKPSRRLFQDVEDDEVEEAQEQSCCGCFCRFCIVLLLVLAGFVGAAWLLEFSSRAGLLPTAESTLPNSKVSEQKGSLDDFELLSKVNFTATTAHAPPEVVITLEVILYDLGEESEYPNRVDVYAPSGYKFLLSCFAPGERERLKNNLVSCRERWTLFNGNYLSGAILMAADNGVLPRDMPLTIKLLCSTPPLTPERNYFFVVTKQREGDAGWGMTTKSFDITPMPVTIRYTGVAGAEVPMFMALQIRFPLPWGGKVHITAPLEYQILCPISKVLLAPDNFRLPNCTHEDPILNGCFGLPLVGDPNAVLDPLLPICDPWHEVLLDFELPWWSQLDPEENENLPPIPTVALQANTELLWSITVKVPFNTPKIRSSNVFRVRVMDANKVATDGNLWLPGEEVRTIPRVQDFKIWFTTPVPASMMSVAIHFSFNQTLPRGEEGSTPLRVIEIMAPEGIELKVRRPKDVQRLKRDDYVPVTEWNWTDILPRQLWFGLDMTKNVTGTFHYSFPALTPSEEQGMPYDNLWQVKLCSDSPMCSSQLLSIPIPGFFFGEEPAEDLSEEAQEMLTGGWAIRSTLPFWLLHCLCWVVAINAVDS</sequence>
<evidence type="ECO:0000259" key="3">
    <source>
        <dbReference type="Pfam" id="PF02263"/>
    </source>
</evidence>
<dbReference type="PANTHER" id="PTHR10751">
    <property type="entry name" value="GUANYLATE BINDING PROTEIN"/>
    <property type="match status" value="1"/>
</dbReference>
<keyword evidence="2" id="KW-0732">Signal</keyword>
<dbReference type="InterPro" id="IPR015894">
    <property type="entry name" value="Guanylate-bd_N"/>
</dbReference>
<evidence type="ECO:0000256" key="1">
    <source>
        <dbReference type="SAM" id="Phobius"/>
    </source>
</evidence>
<evidence type="ECO:0000313" key="4">
    <source>
        <dbReference type="EMBL" id="CAK9117719.1"/>
    </source>
</evidence>